<evidence type="ECO:0000256" key="4">
    <source>
        <dbReference type="ARBA" id="ARBA00022771"/>
    </source>
</evidence>
<feature type="region of interest" description="Disordered" evidence="8">
    <location>
        <begin position="370"/>
        <end position="394"/>
    </location>
</feature>
<name>A0A922IDB0_DERFA</name>
<evidence type="ECO:0000313" key="10">
    <source>
        <dbReference type="EMBL" id="KAH7636701.1"/>
    </source>
</evidence>
<dbReference type="GO" id="GO:0005634">
    <property type="term" value="C:nucleus"/>
    <property type="evidence" value="ECO:0007669"/>
    <property type="project" value="UniProtKB-SubCell"/>
</dbReference>
<comment type="subcellular location">
    <subcellularLocation>
        <location evidence="1">Nucleus</location>
    </subcellularLocation>
</comment>
<dbReference type="EMBL" id="SDOV01000009">
    <property type="protein sequence ID" value="KAH7636701.1"/>
    <property type="molecule type" value="Genomic_DNA"/>
</dbReference>
<evidence type="ECO:0000313" key="11">
    <source>
        <dbReference type="EMBL" id="KAH9527955.1"/>
    </source>
</evidence>
<evidence type="ECO:0000256" key="6">
    <source>
        <dbReference type="ARBA" id="ARBA00023242"/>
    </source>
</evidence>
<feature type="coiled-coil region" evidence="7">
    <location>
        <begin position="98"/>
        <end position="132"/>
    </location>
</feature>
<evidence type="ECO:0000313" key="12">
    <source>
        <dbReference type="Proteomes" id="UP000790347"/>
    </source>
</evidence>
<evidence type="ECO:0000259" key="9">
    <source>
        <dbReference type="PROSITE" id="PS00028"/>
    </source>
</evidence>
<evidence type="ECO:0000256" key="7">
    <source>
        <dbReference type="SAM" id="Coils"/>
    </source>
</evidence>
<evidence type="ECO:0000256" key="1">
    <source>
        <dbReference type="ARBA" id="ARBA00004123"/>
    </source>
</evidence>
<dbReference type="PANTHER" id="PTHR24406">
    <property type="entry name" value="TRANSCRIPTIONAL REPRESSOR CTCFL-RELATED"/>
    <property type="match status" value="1"/>
</dbReference>
<keyword evidence="2" id="KW-0479">Metal-binding</keyword>
<proteinExistence type="predicted"/>
<dbReference type="GO" id="GO:0008270">
    <property type="term" value="F:zinc ion binding"/>
    <property type="evidence" value="ECO:0007669"/>
    <property type="project" value="UniProtKB-KW"/>
</dbReference>
<evidence type="ECO:0000256" key="8">
    <source>
        <dbReference type="SAM" id="MobiDB-lite"/>
    </source>
</evidence>
<comment type="caution">
    <text evidence="11">The sequence shown here is derived from an EMBL/GenBank/DDBJ whole genome shotgun (WGS) entry which is preliminary data.</text>
</comment>
<gene>
    <name evidence="11" type="ORF">DERF_001937</name>
    <name evidence="10" type="ORF">HUG17_6907</name>
</gene>
<feature type="compositionally biased region" description="Low complexity" evidence="8">
    <location>
        <begin position="380"/>
        <end position="392"/>
    </location>
</feature>
<keyword evidence="7" id="KW-0175">Coiled coil</keyword>
<sequence length="541" mass="62382">MNNNFSNTLGQPSFGMTTVNYQQQQQQPQQTSNTHQILFVQPQDQQQATTAVRGTAAVTASTIQQFANNQFTTFVQPQQRHTNQSSSSTSTTGHLKNVACMQRELEQLKKQNLELQDEIEKLRQAYTECQYQAMTDNVKMSNYWEQIQQLQKEKREQHSQPFYHRNSEDQSQYCDECNFEIKSQVALFIHKLNHCFVSRSGIPRHLQLCTRSFTTMPDDSIRFKYQCHHCEIDSKREFQRHEIYMHIYQFHTFDVPYKCKFCFLFFTSNAYLNDHLAEKHSLPNNSSNITRDHAKNRRNRNENKMAASTVSIQTVSNADCMNSTLPLTASSTLLKKSFNHSVKRSRTDHQRPASISEIFQRLVCETSDSNVSTKKDNIRSESSSTSEASKTFESMKRDANIQQIMADLDNDKSLNCKYPGCSFSATTRSHLKFHISAHLMSKYKCPYCTFVANRLVEIKRHIMKSAKHSSHHVYLCSGCDFATDCEKTFRAHHVHSHDSTANVNEVIERMFLNESNGIIGQTISSTQQPSLDNLSNKDSNK</sequence>
<protein>
    <recommendedName>
        <fullName evidence="9">C2H2-type domain-containing protein</fullName>
    </recommendedName>
</protein>
<dbReference type="AlphaFoldDB" id="A0A922IDB0"/>
<dbReference type="EMBL" id="ASGP02000001">
    <property type="protein sequence ID" value="KAH9527955.1"/>
    <property type="molecule type" value="Genomic_DNA"/>
</dbReference>
<reference evidence="11" key="1">
    <citation type="submission" date="2013-05" db="EMBL/GenBank/DDBJ databases">
        <authorList>
            <person name="Yim A.K.Y."/>
            <person name="Chan T.F."/>
            <person name="Ji K.M."/>
            <person name="Liu X.Y."/>
            <person name="Zhou J.W."/>
            <person name="Li R.Q."/>
            <person name="Yang K.Y."/>
            <person name="Li J."/>
            <person name="Li M."/>
            <person name="Law P.T.W."/>
            <person name="Wu Y.L."/>
            <person name="Cai Z.L."/>
            <person name="Qin H."/>
            <person name="Bao Y."/>
            <person name="Leung R.K.K."/>
            <person name="Ng P.K.S."/>
            <person name="Zou J."/>
            <person name="Zhong X.J."/>
            <person name="Ran P.X."/>
            <person name="Zhong N.S."/>
            <person name="Liu Z.G."/>
            <person name="Tsui S.K.W."/>
        </authorList>
    </citation>
    <scope>NUCLEOTIDE SEQUENCE</scope>
    <source>
        <strain evidence="11">Derf</strain>
        <tissue evidence="11">Whole organism</tissue>
    </source>
</reference>
<reference evidence="10" key="3">
    <citation type="journal article" date="2021" name="World Allergy Organ. J.">
        <title>Chromosome-level assembly of Dermatophagoides farinae genome and transcriptome reveals two novel allergens Der f 37 and Der f 39.</title>
        <authorList>
            <person name="Chen J."/>
            <person name="Cai Z."/>
            <person name="Fan D."/>
            <person name="Hu J."/>
            <person name="Hou Y."/>
            <person name="He Y."/>
            <person name="Zhang Z."/>
            <person name="Zhao Z."/>
            <person name="Gao P."/>
            <person name="Hu W."/>
            <person name="Sun J."/>
            <person name="Li J."/>
            <person name="Ji K."/>
        </authorList>
    </citation>
    <scope>NUCLEOTIDE SEQUENCE</scope>
    <source>
        <strain evidence="10">JKM2019</strain>
    </source>
</reference>
<organism evidence="11 12">
    <name type="scientific">Dermatophagoides farinae</name>
    <name type="common">American house dust mite</name>
    <dbReference type="NCBI Taxonomy" id="6954"/>
    <lineage>
        <taxon>Eukaryota</taxon>
        <taxon>Metazoa</taxon>
        <taxon>Ecdysozoa</taxon>
        <taxon>Arthropoda</taxon>
        <taxon>Chelicerata</taxon>
        <taxon>Arachnida</taxon>
        <taxon>Acari</taxon>
        <taxon>Acariformes</taxon>
        <taxon>Sarcoptiformes</taxon>
        <taxon>Astigmata</taxon>
        <taxon>Psoroptidia</taxon>
        <taxon>Analgoidea</taxon>
        <taxon>Pyroglyphidae</taxon>
        <taxon>Dermatophagoidinae</taxon>
        <taxon>Dermatophagoides</taxon>
    </lineage>
</organism>
<dbReference type="Proteomes" id="UP000828236">
    <property type="component" value="Unassembled WGS sequence"/>
</dbReference>
<dbReference type="PROSITE" id="PS00028">
    <property type="entry name" value="ZINC_FINGER_C2H2_1"/>
    <property type="match status" value="1"/>
</dbReference>
<dbReference type="InterPro" id="IPR050888">
    <property type="entry name" value="ZnF_C2H2-type_TF"/>
</dbReference>
<evidence type="ECO:0000256" key="2">
    <source>
        <dbReference type="ARBA" id="ARBA00022723"/>
    </source>
</evidence>
<evidence type="ECO:0000256" key="3">
    <source>
        <dbReference type="ARBA" id="ARBA00022737"/>
    </source>
</evidence>
<dbReference type="Proteomes" id="UP000790347">
    <property type="component" value="Unassembled WGS sequence"/>
</dbReference>
<feature type="region of interest" description="Disordered" evidence="8">
    <location>
        <begin position="283"/>
        <end position="303"/>
    </location>
</feature>
<dbReference type="Gene3D" id="3.30.160.60">
    <property type="entry name" value="Classic Zinc Finger"/>
    <property type="match status" value="2"/>
</dbReference>
<keyword evidence="6" id="KW-0539">Nucleus</keyword>
<keyword evidence="5" id="KW-0862">Zinc</keyword>
<feature type="domain" description="C2H2-type" evidence="9">
    <location>
        <begin position="259"/>
        <end position="280"/>
    </location>
</feature>
<dbReference type="SMART" id="SM00355">
    <property type="entry name" value="ZnF_C2H2"/>
    <property type="match status" value="6"/>
</dbReference>
<keyword evidence="3" id="KW-0677">Repeat</keyword>
<dbReference type="OrthoDB" id="7788172at2759"/>
<keyword evidence="4" id="KW-0863">Zinc-finger</keyword>
<reference evidence="11" key="4">
    <citation type="journal article" date="2022" name="Res Sq">
        <title>Comparative Genomics Reveals Insights into the Divergent Evolution of Astigmatic Mites and Household Pest Adaptations.</title>
        <authorList>
            <person name="Xiong Q."/>
            <person name="Wan A.T.-Y."/>
            <person name="Liu X.-Y."/>
            <person name="Fung C.S.-H."/>
            <person name="Xiao X."/>
            <person name="Malainual N."/>
            <person name="Hou J."/>
            <person name="Wang L."/>
            <person name="Wang M."/>
            <person name="Yang K."/>
            <person name="Cui Y."/>
            <person name="Leung E."/>
            <person name="Nong W."/>
            <person name="Shin S.-K."/>
            <person name="Au S."/>
            <person name="Jeong K.Y."/>
            <person name="Chew F.T."/>
            <person name="Hui J."/>
            <person name="Leung T.F."/>
            <person name="Tungtrongchitr A."/>
            <person name="Zhong N."/>
            <person name="Liu Z."/>
            <person name="Tsui S."/>
        </authorList>
    </citation>
    <scope>NUCLEOTIDE SEQUENCE</scope>
    <source>
        <strain evidence="11">Derf</strain>
        <tissue evidence="11">Whole organism</tissue>
    </source>
</reference>
<accession>A0A922IDB0</accession>
<evidence type="ECO:0000256" key="5">
    <source>
        <dbReference type="ARBA" id="ARBA00022833"/>
    </source>
</evidence>
<reference evidence="10" key="2">
    <citation type="submission" date="2020-06" db="EMBL/GenBank/DDBJ databases">
        <authorList>
            <person name="Ji K."/>
            <person name="Li J."/>
        </authorList>
    </citation>
    <scope>NUCLEOTIDE SEQUENCE</scope>
    <source>
        <strain evidence="10">JKM2019</strain>
        <tissue evidence="10">Whole body</tissue>
    </source>
</reference>
<keyword evidence="12" id="KW-1185">Reference proteome</keyword>
<dbReference type="InterPro" id="IPR013087">
    <property type="entry name" value="Znf_C2H2_type"/>
</dbReference>